<keyword evidence="3" id="KW-1185">Reference proteome</keyword>
<dbReference type="InterPro" id="IPR001173">
    <property type="entry name" value="Glyco_trans_2-like"/>
</dbReference>
<dbReference type="Proteomes" id="UP000653156">
    <property type="component" value="Chromosome"/>
</dbReference>
<dbReference type="KEGG" id="ptes:JQU52_01390"/>
<organism evidence="2 3">
    <name type="scientific">Paralysiella testudinis</name>
    <dbReference type="NCBI Taxonomy" id="2809020"/>
    <lineage>
        <taxon>Bacteria</taxon>
        <taxon>Pseudomonadati</taxon>
        <taxon>Pseudomonadota</taxon>
        <taxon>Betaproteobacteria</taxon>
        <taxon>Neisseriales</taxon>
        <taxon>Neisseriaceae</taxon>
        <taxon>Paralysiella</taxon>
    </lineage>
</organism>
<name>A0A892ZJY0_9NEIS</name>
<dbReference type="EMBL" id="CP069798">
    <property type="protein sequence ID" value="QRQ82117.1"/>
    <property type="molecule type" value="Genomic_DNA"/>
</dbReference>
<dbReference type="Pfam" id="PF00535">
    <property type="entry name" value="Glycos_transf_2"/>
    <property type="match status" value="1"/>
</dbReference>
<evidence type="ECO:0000313" key="2">
    <source>
        <dbReference type="EMBL" id="QRQ82117.1"/>
    </source>
</evidence>
<dbReference type="AlphaFoldDB" id="A0A892ZJY0"/>
<dbReference type="InterPro" id="IPR029044">
    <property type="entry name" value="Nucleotide-diphossugar_trans"/>
</dbReference>
<feature type="domain" description="Glycosyltransferase 2-like" evidence="1">
    <location>
        <begin position="4"/>
        <end position="136"/>
    </location>
</feature>
<reference evidence="2" key="1">
    <citation type="submission" date="2021-02" db="EMBL/GenBank/DDBJ databases">
        <title>Neisseriaceae sp. 26B isolated from the cloaca of a Common Toad-headed Turtle (Mesoclemmys nasuta).</title>
        <authorList>
            <person name="Spergser J."/>
            <person name="Busse H.-J."/>
        </authorList>
    </citation>
    <scope>NUCLEOTIDE SEQUENCE</scope>
    <source>
        <strain evidence="2">26B</strain>
    </source>
</reference>
<dbReference type="CDD" id="cd00761">
    <property type="entry name" value="Glyco_tranf_GTA_type"/>
    <property type="match status" value="1"/>
</dbReference>
<sequence>MQLSILIPVYGVARYLPVLLEILSLSLPEQAEVIFFDDASPDDSVRLIQQFQAAHAHLSVRLIRSPHNIGLTRARAALLDASQAEYVWFVDSDDLIDGDAISAIATVLAEHQPDVLLFDYTVFYDGSGAVKKQEQLAIDTANSLVGNHHHALYQLAIMDGKHYFWNKVFRRRCIEGVVDFQIPAFEDIAYTPILLDQCQSYYYLPRSLVHYRIRSDSIAQTVGLKQVYGLTAYLLQADYARKQLGAGRAYAYLLYKACMYYYRMHSNLQRSDLSGAQYQQVLVFLQTEYAKKQLNERQICVLLWRQGLMAKALKLVAKSLQMSIIDVFRRR</sequence>
<proteinExistence type="predicted"/>
<dbReference type="RefSeq" id="WP_230339409.1">
    <property type="nucleotide sequence ID" value="NZ_CP069798.1"/>
</dbReference>
<dbReference type="Gene3D" id="3.90.550.10">
    <property type="entry name" value="Spore Coat Polysaccharide Biosynthesis Protein SpsA, Chain A"/>
    <property type="match status" value="1"/>
</dbReference>
<dbReference type="GO" id="GO:0016758">
    <property type="term" value="F:hexosyltransferase activity"/>
    <property type="evidence" value="ECO:0007669"/>
    <property type="project" value="UniProtKB-ARBA"/>
</dbReference>
<dbReference type="SUPFAM" id="SSF53448">
    <property type="entry name" value="Nucleotide-diphospho-sugar transferases"/>
    <property type="match status" value="1"/>
</dbReference>
<protein>
    <submittedName>
        <fullName evidence="2">Glycosyltransferase family 2 protein</fullName>
    </submittedName>
</protein>
<dbReference type="PANTHER" id="PTHR22916">
    <property type="entry name" value="GLYCOSYLTRANSFERASE"/>
    <property type="match status" value="1"/>
</dbReference>
<evidence type="ECO:0000313" key="3">
    <source>
        <dbReference type="Proteomes" id="UP000653156"/>
    </source>
</evidence>
<gene>
    <name evidence="2" type="ORF">JQU52_01390</name>
</gene>
<dbReference type="PANTHER" id="PTHR22916:SF3">
    <property type="entry name" value="UDP-GLCNAC:BETAGAL BETA-1,3-N-ACETYLGLUCOSAMINYLTRANSFERASE-LIKE PROTEIN 1"/>
    <property type="match status" value="1"/>
</dbReference>
<evidence type="ECO:0000259" key="1">
    <source>
        <dbReference type="Pfam" id="PF00535"/>
    </source>
</evidence>
<accession>A0A892ZJY0</accession>